<feature type="compositionally biased region" description="Basic residues" evidence="5">
    <location>
        <begin position="566"/>
        <end position="576"/>
    </location>
</feature>
<feature type="domain" description="HTH psq-type" evidence="6">
    <location>
        <begin position="4"/>
        <end position="56"/>
    </location>
</feature>
<dbReference type="AlphaFoldDB" id="A0ABD0S3N7"/>
<keyword evidence="2 4" id="KW-0238">DNA-binding</keyword>
<dbReference type="Pfam" id="PF03184">
    <property type="entry name" value="DDE_1"/>
    <property type="match status" value="1"/>
</dbReference>
<dbReference type="CDD" id="cd15489">
    <property type="entry name" value="PHD_SF"/>
    <property type="match status" value="1"/>
</dbReference>
<evidence type="ECO:0000256" key="3">
    <source>
        <dbReference type="ARBA" id="ARBA00023242"/>
    </source>
</evidence>
<evidence type="ECO:0000259" key="6">
    <source>
        <dbReference type="PROSITE" id="PS50960"/>
    </source>
</evidence>
<dbReference type="InterPro" id="IPR007889">
    <property type="entry name" value="HTH_Psq"/>
</dbReference>
<feature type="compositionally biased region" description="Basic and acidic residues" evidence="5">
    <location>
        <begin position="427"/>
        <end position="460"/>
    </location>
</feature>
<comment type="caution">
    <text evidence="8">The sequence shown here is derived from an EMBL/GenBank/DDBJ whole genome shotgun (WGS) entry which is preliminary data.</text>
</comment>
<keyword evidence="3 4" id="KW-0539">Nucleus</keyword>
<proteinExistence type="predicted"/>
<feature type="compositionally biased region" description="Basic residues" evidence="5">
    <location>
        <begin position="549"/>
        <end position="559"/>
    </location>
</feature>
<dbReference type="PROSITE" id="PS50960">
    <property type="entry name" value="HTH_PSQ"/>
    <property type="match status" value="1"/>
</dbReference>
<feature type="DNA-binding region" description="H-T-H motif" evidence="4">
    <location>
        <begin position="32"/>
        <end position="52"/>
    </location>
</feature>
<evidence type="ECO:0000259" key="7">
    <source>
        <dbReference type="PROSITE" id="PS51253"/>
    </source>
</evidence>
<organism evidence="8 9">
    <name type="scientific">Loxostege sticticalis</name>
    <name type="common">Beet webworm moth</name>
    <dbReference type="NCBI Taxonomy" id="481309"/>
    <lineage>
        <taxon>Eukaryota</taxon>
        <taxon>Metazoa</taxon>
        <taxon>Ecdysozoa</taxon>
        <taxon>Arthropoda</taxon>
        <taxon>Hexapoda</taxon>
        <taxon>Insecta</taxon>
        <taxon>Pterygota</taxon>
        <taxon>Neoptera</taxon>
        <taxon>Endopterygota</taxon>
        <taxon>Lepidoptera</taxon>
        <taxon>Glossata</taxon>
        <taxon>Ditrysia</taxon>
        <taxon>Pyraloidea</taxon>
        <taxon>Crambidae</taxon>
        <taxon>Pyraustinae</taxon>
        <taxon>Loxostege</taxon>
    </lineage>
</organism>
<dbReference type="Gene3D" id="1.10.10.60">
    <property type="entry name" value="Homeodomain-like"/>
    <property type="match status" value="1"/>
</dbReference>
<gene>
    <name evidence="8" type="ORF">ABMA28_017172</name>
</gene>
<accession>A0ABD0S3N7</accession>
<dbReference type="InterPro" id="IPR009057">
    <property type="entry name" value="Homeodomain-like_sf"/>
</dbReference>
<name>A0ABD0S3N7_LOXSC</name>
<evidence type="ECO:0000256" key="2">
    <source>
        <dbReference type="ARBA" id="ARBA00023125"/>
    </source>
</evidence>
<evidence type="ECO:0008006" key="10">
    <source>
        <dbReference type="Google" id="ProtNLM"/>
    </source>
</evidence>
<sequence length="650" mass="74218">MTDSKAKIKYYNWNKEDLERAILAYENKELSLNKISKTYSVPKPTILRHIKKKNKIAVDTKIQKGRPVIFDVETENKLAEHILNLETHMFGLTINDIRRLAFEIAEIHNIQNNFNKEKRMAGKAWFYKFLKRHPQLSVRQPENTSMNRIKGFNRENVYHFFDLLEKIVDANGIEPTNIFNVDETGFSTVQKKAQKIVGLKGKKQIGAATSGERGVNTTAVCCASVSGQFIPPMLIFKRMRQNPELANGAPLGSVVTVSESGYINSALFVEWLKHFIKIVKPTPENKVLLLLDGHTTHSKNLEALCLAKDNGIILLQLPGHTTNRIQPLDVSFFKPLSTYYIQSTEKWLRTNAGRQVTQYQVAQLFGEAYERAAVIGNIVNGFRASGIWPINRHIFPEHMFEAADNLLTTETMNSSNESESLLQNFTESEKKDDLKKKEKGDEKDDKENYNKEKGDKENYNKEKEHLISSLAEIHAQPSTSKKQFIQLKTTPADIKKTIKVLSPLPKNTSKKKNTIQKAIEITSSPYKNQLEEKMKQKKVKVKKGKVCKPKKNQTVKKEKKTAMSKGKCKSVKRKRSSSITSSDDSDETLVVELDDDDDSDDDLENICGKCNRCYYDKKGPKVDWIQCVRCHRWLHETCISNPDICDDCLQ</sequence>
<dbReference type="InterPro" id="IPR050863">
    <property type="entry name" value="CenT-Element_Derived"/>
</dbReference>
<protein>
    <recommendedName>
        <fullName evidence="10">HTH CENPB-type domain-containing protein</fullName>
    </recommendedName>
</protein>
<feature type="domain" description="HTH CENPB-type" evidence="7">
    <location>
        <begin position="62"/>
        <end position="139"/>
    </location>
</feature>
<dbReference type="InterPro" id="IPR004875">
    <property type="entry name" value="DDE_SF_endonuclease_dom"/>
</dbReference>
<dbReference type="PROSITE" id="PS51253">
    <property type="entry name" value="HTH_CENPB"/>
    <property type="match status" value="1"/>
</dbReference>
<dbReference type="Proteomes" id="UP001549921">
    <property type="component" value="Unassembled WGS sequence"/>
</dbReference>
<dbReference type="EMBL" id="JBEDNZ010000032">
    <property type="protein sequence ID" value="KAL0803443.1"/>
    <property type="molecule type" value="Genomic_DNA"/>
</dbReference>
<dbReference type="PANTHER" id="PTHR19303">
    <property type="entry name" value="TRANSPOSON"/>
    <property type="match status" value="1"/>
</dbReference>
<feature type="region of interest" description="Disordered" evidence="5">
    <location>
        <begin position="412"/>
        <end position="460"/>
    </location>
</feature>
<dbReference type="InterPro" id="IPR006600">
    <property type="entry name" value="HTH_CenpB_DNA-bd_dom"/>
</dbReference>
<dbReference type="Pfam" id="PF03221">
    <property type="entry name" value="HTH_Tnp_Tc5"/>
    <property type="match status" value="1"/>
</dbReference>
<dbReference type="GO" id="GO:0003677">
    <property type="term" value="F:DNA binding"/>
    <property type="evidence" value="ECO:0007669"/>
    <property type="project" value="UniProtKB-UniRule"/>
</dbReference>
<evidence type="ECO:0000313" key="8">
    <source>
        <dbReference type="EMBL" id="KAL0803443.1"/>
    </source>
</evidence>
<feature type="region of interest" description="Disordered" evidence="5">
    <location>
        <begin position="549"/>
        <end position="587"/>
    </location>
</feature>
<evidence type="ECO:0000256" key="5">
    <source>
        <dbReference type="SAM" id="MobiDB-lite"/>
    </source>
</evidence>
<evidence type="ECO:0000313" key="9">
    <source>
        <dbReference type="Proteomes" id="UP001549921"/>
    </source>
</evidence>
<feature type="compositionally biased region" description="Low complexity" evidence="5">
    <location>
        <begin position="412"/>
        <end position="424"/>
    </location>
</feature>
<comment type="subcellular location">
    <subcellularLocation>
        <location evidence="1 4">Nucleus</location>
    </subcellularLocation>
</comment>
<reference evidence="8 9" key="1">
    <citation type="submission" date="2024-06" db="EMBL/GenBank/DDBJ databases">
        <title>A chromosome-level genome assembly of beet webworm, Loxostege sticticalis.</title>
        <authorList>
            <person name="Zhang Y."/>
        </authorList>
    </citation>
    <scope>NUCLEOTIDE SEQUENCE [LARGE SCALE GENOMIC DNA]</scope>
    <source>
        <strain evidence="8">AQ028</strain>
        <tissue evidence="8">Male pupae</tissue>
    </source>
</reference>
<evidence type="ECO:0000256" key="4">
    <source>
        <dbReference type="PROSITE-ProRule" id="PRU00320"/>
    </source>
</evidence>
<dbReference type="Pfam" id="PF05225">
    <property type="entry name" value="HTH_psq"/>
    <property type="match status" value="1"/>
</dbReference>
<evidence type="ECO:0000256" key="1">
    <source>
        <dbReference type="ARBA" id="ARBA00004123"/>
    </source>
</evidence>
<dbReference type="GO" id="GO:0005634">
    <property type="term" value="C:nucleus"/>
    <property type="evidence" value="ECO:0007669"/>
    <property type="project" value="UniProtKB-SubCell"/>
</dbReference>
<dbReference type="SUPFAM" id="SSF46689">
    <property type="entry name" value="Homeodomain-like"/>
    <property type="match status" value="1"/>
</dbReference>
<dbReference type="PANTHER" id="PTHR19303:SF71">
    <property type="entry name" value="ZINC FINGER PHD-TYPE DOMAIN-CONTAINING PROTEIN"/>
    <property type="match status" value="1"/>
</dbReference>